<dbReference type="Proteomes" id="UP000593561">
    <property type="component" value="Unassembled WGS sequence"/>
</dbReference>
<comment type="caution">
    <text evidence="2">The sequence shown here is derived from an EMBL/GenBank/DDBJ whole genome shotgun (WGS) entry which is preliminary data.</text>
</comment>
<organism evidence="2 3">
    <name type="scientific">Gossypium davidsonii</name>
    <name type="common">Davidson's cotton</name>
    <name type="synonym">Gossypium klotzschianum subsp. davidsonii</name>
    <dbReference type="NCBI Taxonomy" id="34287"/>
    <lineage>
        <taxon>Eukaryota</taxon>
        <taxon>Viridiplantae</taxon>
        <taxon>Streptophyta</taxon>
        <taxon>Embryophyta</taxon>
        <taxon>Tracheophyta</taxon>
        <taxon>Spermatophyta</taxon>
        <taxon>Magnoliopsida</taxon>
        <taxon>eudicotyledons</taxon>
        <taxon>Gunneridae</taxon>
        <taxon>Pentapetalae</taxon>
        <taxon>rosids</taxon>
        <taxon>malvids</taxon>
        <taxon>Malvales</taxon>
        <taxon>Malvaceae</taxon>
        <taxon>Malvoideae</taxon>
        <taxon>Gossypium</taxon>
    </lineage>
</organism>
<dbReference type="AlphaFoldDB" id="A0A7J8R5J9"/>
<protein>
    <recommendedName>
        <fullName evidence="1">Zinc knuckle CX2CX4HX4C domain-containing protein</fullName>
    </recommendedName>
</protein>
<accession>A0A7J8R5J9</accession>
<name>A0A7J8R5J9_GOSDV</name>
<keyword evidence="3" id="KW-1185">Reference proteome</keyword>
<feature type="domain" description="Zinc knuckle CX2CX4HX4C" evidence="1">
    <location>
        <begin position="84"/>
        <end position="129"/>
    </location>
</feature>
<dbReference type="Pfam" id="PF14392">
    <property type="entry name" value="zf-CCHC_4"/>
    <property type="match status" value="1"/>
</dbReference>
<evidence type="ECO:0000259" key="1">
    <source>
        <dbReference type="Pfam" id="PF14392"/>
    </source>
</evidence>
<evidence type="ECO:0000313" key="3">
    <source>
        <dbReference type="Proteomes" id="UP000593561"/>
    </source>
</evidence>
<dbReference type="InterPro" id="IPR040256">
    <property type="entry name" value="At4g02000-like"/>
</dbReference>
<sequence length="185" mass="21977">MGDIHADREASWTNSEASFYSSEDEEFKGVDQVPPPLYEGLPLEMLNPITAVTIARLAGETMEVDWHAKFPMNIRFLRVRICIDTWRPLLARCFVRVREGRRIWIQFRYERVFRICKNCRRIRHNYPSCGVDNLDIGRELNSQLDNIRHRFGNDIGMDVQEVHFVNEMCAFFHRSDRRATRVYYC</sequence>
<dbReference type="PANTHER" id="PTHR31286:SF178">
    <property type="entry name" value="DUF4283 DOMAIN-CONTAINING PROTEIN"/>
    <property type="match status" value="1"/>
</dbReference>
<gene>
    <name evidence="2" type="ORF">Godav_021182</name>
</gene>
<evidence type="ECO:0000313" key="2">
    <source>
        <dbReference type="EMBL" id="MBA0609051.1"/>
    </source>
</evidence>
<reference evidence="2 3" key="1">
    <citation type="journal article" date="2019" name="Genome Biol. Evol.">
        <title>Insights into the evolution of the New World diploid cottons (Gossypium, subgenus Houzingenia) based on genome sequencing.</title>
        <authorList>
            <person name="Grover C.E."/>
            <person name="Arick M.A. 2nd"/>
            <person name="Thrash A."/>
            <person name="Conover J.L."/>
            <person name="Sanders W.S."/>
            <person name="Peterson D.G."/>
            <person name="Frelichowski J.E."/>
            <person name="Scheffler J.A."/>
            <person name="Scheffler B.E."/>
            <person name="Wendel J.F."/>
        </authorList>
    </citation>
    <scope>NUCLEOTIDE SEQUENCE [LARGE SCALE GENOMIC DNA]</scope>
    <source>
        <strain evidence="2">27</strain>
        <tissue evidence="2">Leaf</tissue>
    </source>
</reference>
<dbReference type="InterPro" id="IPR025836">
    <property type="entry name" value="Zn_knuckle_CX2CX4HX4C"/>
</dbReference>
<dbReference type="EMBL" id="JABFAC010000003">
    <property type="protein sequence ID" value="MBA0609051.1"/>
    <property type="molecule type" value="Genomic_DNA"/>
</dbReference>
<proteinExistence type="predicted"/>
<dbReference type="PANTHER" id="PTHR31286">
    <property type="entry name" value="GLYCINE-RICH CELL WALL STRUCTURAL PROTEIN 1.8-LIKE"/>
    <property type="match status" value="1"/>
</dbReference>